<dbReference type="InterPro" id="IPR050745">
    <property type="entry name" value="Multifunctional_regulatory"/>
</dbReference>
<dbReference type="EMBL" id="VNFK01000004">
    <property type="protein sequence ID" value="TVU64854.1"/>
    <property type="molecule type" value="Genomic_DNA"/>
</dbReference>
<dbReference type="Pfam" id="PF12796">
    <property type="entry name" value="Ank_2"/>
    <property type="match status" value="2"/>
</dbReference>
<evidence type="ECO:0000256" key="3">
    <source>
        <dbReference type="PROSITE-ProRule" id="PRU00023"/>
    </source>
</evidence>
<dbReference type="AlphaFoldDB" id="A0A558H6U9"/>
<keyword evidence="2 3" id="KW-0040">ANK repeat</keyword>
<proteinExistence type="predicted"/>
<dbReference type="SUPFAM" id="SSF48403">
    <property type="entry name" value="Ankyrin repeat"/>
    <property type="match status" value="1"/>
</dbReference>
<dbReference type="PANTHER" id="PTHR24189:SF50">
    <property type="entry name" value="ANKYRIN REPEAT AND SOCS BOX PROTEIN 2"/>
    <property type="match status" value="1"/>
</dbReference>
<feature type="repeat" description="ANK" evidence="3">
    <location>
        <begin position="82"/>
        <end position="114"/>
    </location>
</feature>
<evidence type="ECO:0000256" key="1">
    <source>
        <dbReference type="ARBA" id="ARBA00022737"/>
    </source>
</evidence>
<keyword evidence="1" id="KW-0677">Repeat</keyword>
<dbReference type="SMART" id="SM00248">
    <property type="entry name" value="ANK"/>
    <property type="match status" value="5"/>
</dbReference>
<dbReference type="GO" id="GO:0005737">
    <property type="term" value="C:cytoplasm"/>
    <property type="evidence" value="ECO:0007669"/>
    <property type="project" value="TreeGrafter"/>
</dbReference>
<sequence>MRRCSVDELDEVEFLEGLPPLVRASRTGDLGEVSSLLAQGVSPAAAESDGWSALHAAASRNHTEIIRVLLEAGCPVDVMDDSGFTPLLNAAGPGNTETISRLLAAGADPNVREYRLLQTPLLRAADYGNAEVAQLLIDAGARIDDKSRGATALMTAAESSDGMETVRVLLQAGADPRITDDGSDEKFVGMTAADYARRMGNTLIADFIDAWK</sequence>
<feature type="repeat" description="ANK" evidence="3">
    <location>
        <begin position="148"/>
        <end position="181"/>
    </location>
</feature>
<organism evidence="4 5">
    <name type="scientific">Paenarthrobacter nitroguajacolicus</name>
    <name type="common">Arthrobacter nitroguajacolicus</name>
    <dbReference type="NCBI Taxonomy" id="211146"/>
    <lineage>
        <taxon>Bacteria</taxon>
        <taxon>Bacillati</taxon>
        <taxon>Actinomycetota</taxon>
        <taxon>Actinomycetes</taxon>
        <taxon>Micrococcales</taxon>
        <taxon>Micrococcaceae</taxon>
        <taxon>Paenarthrobacter</taxon>
    </lineage>
</organism>
<dbReference type="PROSITE" id="PS50297">
    <property type="entry name" value="ANK_REP_REGION"/>
    <property type="match status" value="4"/>
</dbReference>
<dbReference type="InterPro" id="IPR036770">
    <property type="entry name" value="Ankyrin_rpt-contain_sf"/>
</dbReference>
<accession>A0A558H6U9</accession>
<dbReference type="PROSITE" id="PS50088">
    <property type="entry name" value="ANK_REPEAT"/>
    <property type="match status" value="4"/>
</dbReference>
<dbReference type="Proteomes" id="UP000316500">
    <property type="component" value="Unassembled WGS sequence"/>
</dbReference>
<gene>
    <name evidence="4" type="ORF">FQP90_07325</name>
</gene>
<dbReference type="PANTHER" id="PTHR24189">
    <property type="entry name" value="MYOTROPHIN"/>
    <property type="match status" value="1"/>
</dbReference>
<protein>
    <submittedName>
        <fullName evidence="4">Ankyrin repeat domain-containing protein</fullName>
    </submittedName>
</protein>
<feature type="repeat" description="ANK" evidence="3">
    <location>
        <begin position="49"/>
        <end position="81"/>
    </location>
</feature>
<evidence type="ECO:0000313" key="5">
    <source>
        <dbReference type="Proteomes" id="UP000316500"/>
    </source>
</evidence>
<reference evidence="4 5" key="1">
    <citation type="submission" date="2019-07" db="EMBL/GenBank/DDBJ databases">
        <title>Diversity of Bacteria from Kongsfjorden, Arctic.</title>
        <authorList>
            <person name="Yu Y."/>
        </authorList>
    </citation>
    <scope>NUCLEOTIDE SEQUENCE [LARGE SCALE GENOMIC DNA]</scope>
    <source>
        <strain evidence="4 5">SM1928</strain>
    </source>
</reference>
<evidence type="ECO:0000313" key="4">
    <source>
        <dbReference type="EMBL" id="TVU64854.1"/>
    </source>
</evidence>
<dbReference type="OrthoDB" id="306540at2"/>
<name>A0A558H6U9_PAENT</name>
<feature type="repeat" description="ANK" evidence="3">
    <location>
        <begin position="116"/>
        <end position="148"/>
    </location>
</feature>
<evidence type="ECO:0000256" key="2">
    <source>
        <dbReference type="ARBA" id="ARBA00023043"/>
    </source>
</evidence>
<comment type="caution">
    <text evidence="4">The sequence shown here is derived from an EMBL/GenBank/DDBJ whole genome shotgun (WGS) entry which is preliminary data.</text>
</comment>
<dbReference type="PRINTS" id="PR01415">
    <property type="entry name" value="ANKYRIN"/>
</dbReference>
<dbReference type="Gene3D" id="1.25.40.20">
    <property type="entry name" value="Ankyrin repeat-containing domain"/>
    <property type="match status" value="2"/>
</dbReference>
<dbReference type="InterPro" id="IPR002110">
    <property type="entry name" value="Ankyrin_rpt"/>
</dbReference>